<evidence type="ECO:0000256" key="1">
    <source>
        <dbReference type="SAM" id="MobiDB-lite"/>
    </source>
</evidence>
<reference evidence="3" key="2">
    <citation type="journal article" date="2023" name="IMA Fungus">
        <title>Comparative genomic study of the Penicillium genus elucidates a diverse pangenome and 15 lateral gene transfer events.</title>
        <authorList>
            <person name="Petersen C."/>
            <person name="Sorensen T."/>
            <person name="Nielsen M.R."/>
            <person name="Sondergaard T.E."/>
            <person name="Sorensen J.L."/>
            <person name="Fitzpatrick D.A."/>
            <person name="Frisvad J.C."/>
            <person name="Nielsen K.L."/>
        </authorList>
    </citation>
    <scope>NUCLEOTIDE SEQUENCE</scope>
    <source>
        <strain evidence="3">IBT 29677</strain>
    </source>
</reference>
<dbReference type="OrthoDB" id="4363600at2759"/>
<dbReference type="Proteomes" id="UP001147747">
    <property type="component" value="Unassembled WGS sequence"/>
</dbReference>
<accession>A0A9W9WCC5</accession>
<proteinExistence type="predicted"/>
<feature type="region of interest" description="Disordered" evidence="1">
    <location>
        <begin position="301"/>
        <end position="328"/>
    </location>
</feature>
<sequence>MPSSSKSIDTNLSQINIDESSNCIHLARENKPDPHDYYMYLLRAEQGRDKDTRRSSLLAQKATAKKNTFSFSFEPLPYEILWEADFLTHFKAHPKRIVIFQVLPIPDTRPFREKKLVLGFNFATNELLGYTLEPTNLPIEEIHAHPNIWRECRDSQALTKSWPHRVKVITISTTRFQEMIEFTTEYFGEFGGDMVRDGILHFFKETSTPMHGSLDLVVVIQLAQFLADFVHLLEDDWEQARALLEKYDAFHEFLRDLLLRTSVDVWLTSYGLLKVGMGKGVVSEEERERIQLLIEEKVREQNKQESRDQGRSRSRSRSRNHQQPYIQDAEREKNTAQQYLQQGVYLQDATRGRGLSDIYPTPAGDGRGQQDVGMVSEFQHGLYATTYEWHWYPWFILAVVFIVCAWLFGNQMYWHFVAFMACLFVLCFVVTTGDENNSFLTLLANILFLPSIYAWMSDLVGRWDLWYLDILAALAAMELLIYGQRELLVEEALLWVTIRVVILICRRRGVDIDSLFRPGWMGRVWRWVVDCLPYWLFDSTVHWSKWYTLGLDCTWVLSSLYFMYTEDYTPLARGVLLWCVLRYLVATLEDWKDRYLEFLLPYLEEYIAILYLPYGFLVLWAIVQQQFKLPMSGLSLMVVVHWVASRIWKLAQRGHKAKAISIWIFVAWRACRVGYSGFGLEADYFALAVFARWISRVRVKDGYNFVFLFFGIVLVWRVYAAMIETMMMPVDILVFFCMDWLSVTLMEWGASPVRKNSSKSSPWNEHLLDIHSTPTTLRRVTSWGEERAD</sequence>
<organism evidence="3 4">
    <name type="scientific">Penicillium cosmopolitanum</name>
    <dbReference type="NCBI Taxonomy" id="1131564"/>
    <lineage>
        <taxon>Eukaryota</taxon>
        <taxon>Fungi</taxon>
        <taxon>Dikarya</taxon>
        <taxon>Ascomycota</taxon>
        <taxon>Pezizomycotina</taxon>
        <taxon>Eurotiomycetes</taxon>
        <taxon>Eurotiomycetidae</taxon>
        <taxon>Eurotiales</taxon>
        <taxon>Aspergillaceae</taxon>
        <taxon>Penicillium</taxon>
    </lineage>
</organism>
<feature type="compositionally biased region" description="Basic and acidic residues" evidence="1">
    <location>
        <begin position="301"/>
        <end position="311"/>
    </location>
</feature>
<feature type="transmembrane region" description="Helical" evidence="2">
    <location>
        <begin position="416"/>
        <end position="433"/>
    </location>
</feature>
<protein>
    <submittedName>
        <fullName evidence="3">Uncharacterized protein</fullName>
    </submittedName>
</protein>
<feature type="transmembrane region" description="Helical" evidence="2">
    <location>
        <begin position="570"/>
        <end position="585"/>
    </location>
</feature>
<reference evidence="3" key="1">
    <citation type="submission" date="2022-12" db="EMBL/GenBank/DDBJ databases">
        <authorList>
            <person name="Petersen C."/>
        </authorList>
    </citation>
    <scope>NUCLEOTIDE SEQUENCE</scope>
    <source>
        <strain evidence="3">IBT 29677</strain>
    </source>
</reference>
<dbReference type="AlphaFoldDB" id="A0A9W9WCC5"/>
<feature type="transmembrane region" description="Helical" evidence="2">
    <location>
        <begin position="391"/>
        <end position="409"/>
    </location>
</feature>
<keyword evidence="4" id="KW-1185">Reference proteome</keyword>
<name>A0A9W9WCC5_9EURO</name>
<gene>
    <name evidence="3" type="ORF">N7509_000168</name>
</gene>
<evidence type="ECO:0000256" key="2">
    <source>
        <dbReference type="SAM" id="Phobius"/>
    </source>
</evidence>
<keyword evidence="2" id="KW-0812">Transmembrane</keyword>
<dbReference type="EMBL" id="JAPZBU010000002">
    <property type="protein sequence ID" value="KAJ5414834.1"/>
    <property type="molecule type" value="Genomic_DNA"/>
</dbReference>
<dbReference type="RefSeq" id="XP_056494680.1">
    <property type="nucleotide sequence ID" value="XM_056624815.1"/>
</dbReference>
<keyword evidence="2" id="KW-0472">Membrane</keyword>
<dbReference type="GeneID" id="81363795"/>
<evidence type="ECO:0000313" key="3">
    <source>
        <dbReference type="EMBL" id="KAJ5414834.1"/>
    </source>
</evidence>
<feature type="transmembrane region" description="Helical" evidence="2">
    <location>
        <begin position="439"/>
        <end position="456"/>
    </location>
</feature>
<evidence type="ECO:0000313" key="4">
    <source>
        <dbReference type="Proteomes" id="UP001147747"/>
    </source>
</evidence>
<keyword evidence="2" id="KW-1133">Transmembrane helix</keyword>
<feature type="transmembrane region" description="Helical" evidence="2">
    <location>
        <begin position="606"/>
        <end position="623"/>
    </location>
</feature>
<comment type="caution">
    <text evidence="3">The sequence shown here is derived from an EMBL/GenBank/DDBJ whole genome shotgun (WGS) entry which is preliminary data.</text>
</comment>
<feature type="transmembrane region" description="Helical" evidence="2">
    <location>
        <begin position="702"/>
        <end position="720"/>
    </location>
</feature>